<dbReference type="EMBL" id="CP053564">
    <property type="protein sequence ID" value="QJY44936.1"/>
    <property type="molecule type" value="Genomic_DNA"/>
</dbReference>
<dbReference type="PROSITE" id="PS51257">
    <property type="entry name" value="PROKAR_LIPOPROTEIN"/>
    <property type="match status" value="1"/>
</dbReference>
<keyword evidence="3" id="KW-1185">Reference proteome</keyword>
<gene>
    <name evidence="2" type="ORF">HOP40_03050</name>
</gene>
<dbReference type="Proteomes" id="UP000505377">
    <property type="component" value="Chromosome"/>
</dbReference>
<feature type="chain" id="PRO_5039663301" description="Lipoprotein LpqN" evidence="1">
    <location>
        <begin position="23"/>
        <end position="185"/>
    </location>
</feature>
<organism evidence="2 3">
    <name type="scientific">Pseudonocardia broussonetiae</name>
    <dbReference type="NCBI Taxonomy" id="2736640"/>
    <lineage>
        <taxon>Bacteria</taxon>
        <taxon>Bacillati</taxon>
        <taxon>Actinomycetota</taxon>
        <taxon>Actinomycetes</taxon>
        <taxon>Pseudonocardiales</taxon>
        <taxon>Pseudonocardiaceae</taxon>
        <taxon>Pseudonocardia</taxon>
    </lineage>
</organism>
<feature type="signal peptide" evidence="1">
    <location>
        <begin position="1"/>
        <end position="22"/>
    </location>
</feature>
<accession>A0A6M6JBL8</accession>
<keyword evidence="1" id="KW-0732">Signal</keyword>
<dbReference type="AlphaFoldDB" id="A0A6M6JBL8"/>
<evidence type="ECO:0000256" key="1">
    <source>
        <dbReference type="SAM" id="SignalP"/>
    </source>
</evidence>
<sequence length="185" mass="18680">MRRGALAAALLAAALLAGCGGGATTDAPPTAEAPAPTTESATAYLLETPEFSVGLPEAPTQDVQEIADLPGIAATTYSVARPTYAVAVAVIDYPADLQLGEPTAVLEGARDGAVGNVPGGVLQSSAPATVDGRPALDLVASVEQGGTYRARLVLDGQRLYQLITAGSEDRPAEHDAFAASLRLLT</sequence>
<proteinExistence type="predicted"/>
<dbReference type="KEGG" id="pbro:HOP40_03050"/>
<evidence type="ECO:0000313" key="3">
    <source>
        <dbReference type="Proteomes" id="UP000505377"/>
    </source>
</evidence>
<protein>
    <recommendedName>
        <fullName evidence="4">Lipoprotein LpqN</fullName>
    </recommendedName>
</protein>
<dbReference type="RefSeq" id="WP_172154431.1">
    <property type="nucleotide sequence ID" value="NZ_CP053564.1"/>
</dbReference>
<evidence type="ECO:0008006" key="4">
    <source>
        <dbReference type="Google" id="ProtNLM"/>
    </source>
</evidence>
<reference evidence="2 3" key="1">
    <citation type="submission" date="2020-05" db="EMBL/GenBank/DDBJ databases">
        <authorList>
            <person name="Mo P."/>
        </authorList>
    </citation>
    <scope>NUCLEOTIDE SEQUENCE [LARGE SCALE GENOMIC DNA]</scope>
    <source>
        <strain evidence="2 3">Gen01</strain>
    </source>
</reference>
<name>A0A6M6JBL8_9PSEU</name>
<evidence type="ECO:0000313" key="2">
    <source>
        <dbReference type="EMBL" id="QJY44936.1"/>
    </source>
</evidence>